<evidence type="ECO:0000259" key="1">
    <source>
        <dbReference type="Pfam" id="PF08937"/>
    </source>
</evidence>
<dbReference type="InterPro" id="IPR036490">
    <property type="entry name" value="ThsB_TIR-like_sf"/>
</dbReference>
<sequence>MMPSLLFLENIPCGRHEIIPREGGVEMGYKNPAYVVFDGDEDGWAYRFMRGWKANEHVEFDFRDAHDLDNMTSRAQGEQYVKRHLRDRMSQSSCIIVLVGEKTKNLYKYVRWEIELAISLDLPIIGVNLNCSNGVDKLRCPALLRDHCAVHVPFKLAAIKFALDYWPNEYHRLGDREKGQGARSYPAEKYQEWTKS</sequence>
<protein>
    <submittedName>
        <fullName evidence="2">TIR-like protein DUF1863</fullName>
    </submittedName>
</protein>
<organism evidence="2 3">
    <name type="scientific">Stutzerimonas stutzeri</name>
    <name type="common">Pseudomonas stutzeri</name>
    <dbReference type="NCBI Taxonomy" id="316"/>
    <lineage>
        <taxon>Bacteria</taxon>
        <taxon>Pseudomonadati</taxon>
        <taxon>Pseudomonadota</taxon>
        <taxon>Gammaproteobacteria</taxon>
        <taxon>Pseudomonadales</taxon>
        <taxon>Pseudomonadaceae</taxon>
        <taxon>Stutzerimonas</taxon>
    </lineage>
</organism>
<dbReference type="Gene3D" id="3.40.50.11200">
    <property type="match status" value="1"/>
</dbReference>
<dbReference type="Pfam" id="PF08937">
    <property type="entry name" value="ThsB_TIR"/>
    <property type="match status" value="1"/>
</dbReference>
<name>A0A5S5B4Y2_STUST</name>
<dbReference type="EMBL" id="VNHQ01000014">
    <property type="protein sequence ID" value="TYP62014.1"/>
    <property type="molecule type" value="Genomic_DNA"/>
</dbReference>
<proteinExistence type="predicted"/>
<dbReference type="InterPro" id="IPR015032">
    <property type="entry name" value="ThsB__TIR-like_domain"/>
</dbReference>
<evidence type="ECO:0000313" key="3">
    <source>
        <dbReference type="Proteomes" id="UP000324282"/>
    </source>
</evidence>
<reference evidence="2 3" key="1">
    <citation type="submission" date="2019-07" db="EMBL/GenBank/DDBJ databases">
        <title>Deep subsurface shale carbon reservoir microbial communities from Ohio and West Virginia, USA.</title>
        <authorList>
            <person name="Wrighton K."/>
        </authorList>
    </citation>
    <scope>NUCLEOTIDE SEQUENCE [LARGE SCALE GENOMIC DNA]</scope>
    <source>
        <strain evidence="2 3">NP_8Ht</strain>
    </source>
</reference>
<gene>
    <name evidence="2" type="ORF">A9A72_124765</name>
</gene>
<comment type="caution">
    <text evidence="2">The sequence shown here is derived from an EMBL/GenBank/DDBJ whole genome shotgun (WGS) entry which is preliminary data.</text>
</comment>
<feature type="domain" description="Thoeris protein ThsB TIR-like" evidence="1">
    <location>
        <begin position="34"/>
        <end position="130"/>
    </location>
</feature>
<accession>A0A5S5B4Y2</accession>
<evidence type="ECO:0000313" key="2">
    <source>
        <dbReference type="EMBL" id="TYP62014.1"/>
    </source>
</evidence>
<dbReference type="Proteomes" id="UP000324282">
    <property type="component" value="Unassembled WGS sequence"/>
</dbReference>
<dbReference type="AlphaFoldDB" id="A0A5S5B4Y2"/>
<dbReference type="SUPFAM" id="SSF52206">
    <property type="entry name" value="Hypothetical protein MTH538"/>
    <property type="match status" value="1"/>
</dbReference>